<reference evidence="2 3" key="1">
    <citation type="submission" date="2012-02" db="EMBL/GenBank/DDBJ databases">
        <title>Whole genome shotgun sequence of Escherichia hermannii NBRC 105704.</title>
        <authorList>
            <person name="Yoshida I."/>
            <person name="Hosoyama A."/>
            <person name="Tsuchikane K."/>
            <person name="Katsumata H."/>
            <person name="Yamazaki S."/>
            <person name="Fujita N."/>
        </authorList>
    </citation>
    <scope>NUCLEOTIDE SEQUENCE [LARGE SCALE GENOMIC DNA]</scope>
    <source>
        <strain evidence="2 3">NBRC 105704</strain>
    </source>
</reference>
<dbReference type="Proteomes" id="UP000010297">
    <property type="component" value="Unassembled WGS sequence"/>
</dbReference>
<keyword evidence="3" id="KW-1185">Reference proteome</keyword>
<proteinExistence type="predicted"/>
<dbReference type="GeneID" id="92826847"/>
<evidence type="ECO:0000313" key="3">
    <source>
        <dbReference type="Proteomes" id="UP000010297"/>
    </source>
</evidence>
<accession>H5UZ59</accession>
<dbReference type="EMBL" id="BAFF01000002">
    <property type="protein sequence ID" value="GAB51017.1"/>
    <property type="molecule type" value="Genomic_DNA"/>
</dbReference>
<gene>
    <name evidence="2" type="ORF">EH105704_02_00460</name>
</gene>
<sequence length="58" mass="6051">MDMKAQADKNAAASQQAANTPSGCKACQRKGIAIFPLRVASLVNTGWQPALSLMTACN</sequence>
<dbReference type="AlphaFoldDB" id="H5UZ59"/>
<name>H5UZ59_ATLHE</name>
<organism evidence="2 3">
    <name type="scientific">Atlantibacter hermannii NBRC 105704</name>
    <dbReference type="NCBI Taxonomy" id="1115512"/>
    <lineage>
        <taxon>Bacteria</taxon>
        <taxon>Pseudomonadati</taxon>
        <taxon>Pseudomonadota</taxon>
        <taxon>Gammaproteobacteria</taxon>
        <taxon>Enterobacterales</taxon>
        <taxon>Enterobacteriaceae</taxon>
        <taxon>Atlantibacter</taxon>
    </lineage>
</organism>
<evidence type="ECO:0000256" key="1">
    <source>
        <dbReference type="SAM" id="MobiDB-lite"/>
    </source>
</evidence>
<protein>
    <submittedName>
        <fullName evidence="2">Uncharacterized protein</fullName>
    </submittedName>
</protein>
<feature type="compositionally biased region" description="Low complexity" evidence="1">
    <location>
        <begin position="8"/>
        <end position="19"/>
    </location>
</feature>
<comment type="caution">
    <text evidence="2">The sequence shown here is derived from an EMBL/GenBank/DDBJ whole genome shotgun (WGS) entry which is preliminary data.</text>
</comment>
<evidence type="ECO:0000313" key="2">
    <source>
        <dbReference type="EMBL" id="GAB51017.1"/>
    </source>
</evidence>
<dbReference type="RefSeq" id="WP_002434017.1">
    <property type="nucleotide sequence ID" value="NZ_BAFF01000002.1"/>
</dbReference>
<feature type="region of interest" description="Disordered" evidence="1">
    <location>
        <begin position="1"/>
        <end position="23"/>
    </location>
</feature>